<dbReference type="EMBL" id="CP045068">
    <property type="protein sequence ID" value="QFQ92687.1"/>
    <property type="molecule type" value="Genomic_DNA"/>
</dbReference>
<sequence>MFSQVKGSGVVKFVQALQQSRPAIAVPISASDGQSFLQQVDLIGQNSAVQVVEWRVDTSAALSDDAIQQMAERLHQAGKLLLMTLRTQAEGGAFQGDAQAYQCEYTRLLNLIAPEALDIEASVPETIRESCVQLAHDHQLAVVASAHDFHHTPSLADAKSQLRAQSTWADVVKLACMPQTPQDTLNLLALSAWARKTLKQPAIVIGMGQLGQLTRVASGAFAPGLTFATLGHASAPGQLSVNLIHELQEELF</sequence>
<feature type="binding site" evidence="5">
    <location>
        <position position="238"/>
    </location>
    <ligand>
        <name>3-dehydroquinate</name>
        <dbReference type="ChEBI" id="CHEBI:32364"/>
    </ligand>
</feature>
<dbReference type="InterPro" id="IPR001381">
    <property type="entry name" value="DHquinase_I"/>
</dbReference>
<dbReference type="InterPro" id="IPR050146">
    <property type="entry name" value="Type-I_3-dehydroquinase"/>
</dbReference>
<dbReference type="GO" id="GO:0003855">
    <property type="term" value="F:3-dehydroquinate dehydratase activity"/>
    <property type="evidence" value="ECO:0007669"/>
    <property type="project" value="UniProtKB-UniRule"/>
</dbReference>
<evidence type="ECO:0000313" key="7">
    <source>
        <dbReference type="Proteomes" id="UP000388452"/>
    </source>
</evidence>
<dbReference type="GO" id="GO:0008652">
    <property type="term" value="P:amino acid biosynthetic process"/>
    <property type="evidence" value="ECO:0007669"/>
    <property type="project" value="UniProtKB-KW"/>
</dbReference>
<dbReference type="Gene3D" id="3.20.20.70">
    <property type="entry name" value="Aldolase class I"/>
    <property type="match status" value="1"/>
</dbReference>
<dbReference type="GO" id="GO:0009073">
    <property type="term" value="P:aromatic amino acid family biosynthetic process"/>
    <property type="evidence" value="ECO:0007669"/>
    <property type="project" value="UniProtKB-KW"/>
</dbReference>
<feature type="active site" description="Schiff-base intermediate with substrate" evidence="5">
    <location>
        <position position="173"/>
    </location>
</feature>
<dbReference type="CDD" id="cd00502">
    <property type="entry name" value="DHQase_I"/>
    <property type="match status" value="1"/>
</dbReference>
<dbReference type="GO" id="GO:0009423">
    <property type="term" value="P:chorismate biosynthetic process"/>
    <property type="evidence" value="ECO:0007669"/>
    <property type="project" value="UniProtKB-UniRule"/>
</dbReference>
<dbReference type="InterPro" id="IPR013785">
    <property type="entry name" value="Aldolase_TIM"/>
</dbReference>
<feature type="binding site" evidence="5">
    <location>
        <position position="86"/>
    </location>
    <ligand>
        <name>3-dehydroquinate</name>
        <dbReference type="ChEBI" id="CHEBI:32364"/>
    </ligand>
</feature>
<proteinExistence type="inferred from homology"/>
<dbReference type="Proteomes" id="UP000388452">
    <property type="component" value="Chromosome"/>
</dbReference>
<dbReference type="SUPFAM" id="SSF51569">
    <property type="entry name" value="Aldolase"/>
    <property type="match status" value="1"/>
</dbReference>
<comment type="catalytic activity">
    <reaction evidence="1 5">
        <text>3-dehydroquinate = 3-dehydroshikimate + H2O</text>
        <dbReference type="Rhea" id="RHEA:21096"/>
        <dbReference type="ChEBI" id="CHEBI:15377"/>
        <dbReference type="ChEBI" id="CHEBI:16630"/>
        <dbReference type="ChEBI" id="CHEBI:32364"/>
        <dbReference type="EC" id="4.2.1.10"/>
    </reaction>
</comment>
<evidence type="ECO:0000256" key="1">
    <source>
        <dbReference type="ARBA" id="ARBA00001864"/>
    </source>
</evidence>
<keyword evidence="5" id="KW-0028">Amino-acid biosynthesis</keyword>
<accession>A0A5P8JTS5</accession>
<organism evidence="6 7">
    <name type="scientific">Lacticaseibacillus manihotivorans</name>
    <dbReference type="NCBI Taxonomy" id="88233"/>
    <lineage>
        <taxon>Bacteria</taxon>
        <taxon>Bacillati</taxon>
        <taxon>Bacillota</taxon>
        <taxon>Bacilli</taxon>
        <taxon>Lactobacillales</taxon>
        <taxon>Lactobacillaceae</taxon>
        <taxon>Lacticaseibacillus</taxon>
    </lineage>
</organism>
<dbReference type="PANTHER" id="PTHR43699:SF1">
    <property type="entry name" value="3-DEHYDROQUINATE DEHYDRATASE"/>
    <property type="match status" value="1"/>
</dbReference>
<comment type="caution">
    <text evidence="5">Lacks conserved residue(s) required for the propagation of feature annotation.</text>
</comment>
<reference evidence="6 7" key="1">
    <citation type="submission" date="2019-10" db="EMBL/GenBank/DDBJ databases">
        <title>Genome sequencing of Lactobacillus manihotivorans.</title>
        <authorList>
            <person name="Kim K."/>
        </authorList>
    </citation>
    <scope>NUCLEOTIDE SEQUENCE [LARGE SCALE GENOMIC DNA]</scope>
    <source>
        <strain evidence="6 7">LM010</strain>
    </source>
</reference>
<evidence type="ECO:0000313" key="6">
    <source>
        <dbReference type="EMBL" id="QFQ92687.1"/>
    </source>
</evidence>
<feature type="binding site" evidence="5">
    <location>
        <begin position="53"/>
        <end position="55"/>
    </location>
    <ligand>
        <name>3-dehydroquinate</name>
        <dbReference type="ChEBI" id="CHEBI:32364"/>
    </ligand>
</feature>
<keyword evidence="4 5" id="KW-0704">Schiff base</keyword>
<evidence type="ECO:0000256" key="3">
    <source>
        <dbReference type="ARBA" id="ARBA00023239"/>
    </source>
</evidence>
<comment type="similarity">
    <text evidence="5">Belongs to the type-I 3-dehydroquinase family.</text>
</comment>
<dbReference type="NCBIfam" id="TIGR01093">
    <property type="entry name" value="aroD"/>
    <property type="match status" value="1"/>
</dbReference>
<evidence type="ECO:0000256" key="5">
    <source>
        <dbReference type="HAMAP-Rule" id="MF_00214"/>
    </source>
</evidence>
<keyword evidence="3 5" id="KW-0456">Lyase</keyword>
<feature type="active site" description="Proton donor/acceptor" evidence="5">
    <location>
        <position position="147"/>
    </location>
</feature>
<name>A0A5P8JTS5_9LACO</name>
<comment type="pathway">
    <text evidence="5">Metabolic intermediate biosynthesis; chorismate biosynthesis; chorismate from D-erythrose 4-phosphate and phosphoenolpyruvate: step 3/7.</text>
</comment>
<dbReference type="UniPathway" id="UPA00053">
    <property type="reaction ID" value="UER00086"/>
</dbReference>
<dbReference type="FunFam" id="3.20.20.70:FF:000047">
    <property type="entry name" value="3-dehydroquinate dehydratase"/>
    <property type="match status" value="1"/>
</dbReference>
<feature type="binding site" evidence="5">
    <location>
        <position position="234"/>
    </location>
    <ligand>
        <name>3-dehydroquinate</name>
        <dbReference type="ChEBI" id="CHEBI:32364"/>
    </ligand>
</feature>
<comment type="function">
    <text evidence="5">Involved in the third step of the chorismate pathway, which leads to the biosynthesis of aromatic amino acids. Catalyzes the cis-dehydration of 3-dehydroquinate (DHQ) and introduces the first double bond of the aromatic ring to yield 3-dehydroshikimate.</text>
</comment>
<protein>
    <recommendedName>
        <fullName evidence="5">3-dehydroquinate dehydratase</fullName>
        <shortName evidence="5">3-dehydroquinase</shortName>
        <ecNumber evidence="5">4.2.1.10</ecNumber>
    </recommendedName>
    <alternativeName>
        <fullName evidence="5">Type I DHQase</fullName>
    </alternativeName>
    <alternativeName>
        <fullName evidence="5">Type I dehydroquinase</fullName>
        <shortName evidence="5">DHQ1</shortName>
    </alternativeName>
</protein>
<dbReference type="AlphaFoldDB" id="A0A5P8JTS5"/>
<dbReference type="EC" id="4.2.1.10" evidence="5"/>
<dbReference type="Pfam" id="PF01487">
    <property type="entry name" value="DHquinase_I"/>
    <property type="match status" value="1"/>
</dbReference>
<feature type="binding site" evidence="5">
    <location>
        <position position="215"/>
    </location>
    <ligand>
        <name>3-dehydroquinate</name>
        <dbReference type="ChEBI" id="CHEBI:32364"/>
    </ligand>
</feature>
<gene>
    <name evidence="5 6" type="primary">aroD</name>
    <name evidence="6" type="ORF">LM010_15385</name>
</gene>
<evidence type="ECO:0000256" key="4">
    <source>
        <dbReference type="ARBA" id="ARBA00023270"/>
    </source>
</evidence>
<evidence type="ECO:0000256" key="2">
    <source>
        <dbReference type="ARBA" id="ARBA00023141"/>
    </source>
</evidence>
<keyword evidence="2 5" id="KW-0057">Aromatic amino acid biosynthesis</keyword>
<dbReference type="GO" id="GO:0046279">
    <property type="term" value="P:3,4-dihydroxybenzoate biosynthetic process"/>
    <property type="evidence" value="ECO:0007669"/>
    <property type="project" value="TreeGrafter"/>
</dbReference>
<dbReference type="PANTHER" id="PTHR43699">
    <property type="entry name" value="3-DEHYDROQUINATE DEHYDRATASE"/>
    <property type="match status" value="1"/>
</dbReference>
<dbReference type="HAMAP" id="MF_00214">
    <property type="entry name" value="AroD"/>
    <property type="match status" value="1"/>
</dbReference>
<comment type="subunit">
    <text evidence="5">Homodimer.</text>
</comment>